<evidence type="ECO:0000313" key="2">
    <source>
        <dbReference type="EMBL" id="NKY89889.1"/>
    </source>
</evidence>
<comment type="caution">
    <text evidence="2">The sequence shown here is derived from an EMBL/GenBank/DDBJ whole genome shotgun (WGS) entry which is preliminary data.</text>
</comment>
<dbReference type="EMBL" id="JAAXPE010000074">
    <property type="protein sequence ID" value="NKY89889.1"/>
    <property type="molecule type" value="Genomic_DNA"/>
</dbReference>
<reference evidence="2 3" key="1">
    <citation type="submission" date="2020-04" db="EMBL/GenBank/DDBJ databases">
        <title>MicrobeNet Type strains.</title>
        <authorList>
            <person name="Nicholson A.C."/>
        </authorList>
    </citation>
    <scope>NUCLEOTIDE SEQUENCE [LARGE SCALE GENOMIC DNA]</scope>
    <source>
        <strain evidence="2 3">DSM 44445</strain>
    </source>
</reference>
<name>A0A7X6M3V1_9NOCA</name>
<protein>
    <recommendedName>
        <fullName evidence="4">HTH cro/C1-type domain-containing protein</fullName>
    </recommendedName>
</protein>
<sequence length="564" mass="61542">MFRLDQALLRLLFDRADAQSAVDVDLHDRVGVPHRHHWNAVVTHHPVHFDSLHICVHGIERAAIGALLINRFQPAAQTVSWVTALCSANDGVSFVFTLFRRIRRSRIGGDMARGREWTGFEAAALQEAMRYSVRDFAEMLGVESTTVTNWRTGLSTVTPRTRTQAILDTAYRQRATVEDRERFDEIVAEGEAAWRKRHGSAQQDAATDSAPPVELASIPDTWSALDDARSTIEATLISSTVSPGLLDLLDERVDERIATYTSTSPSAVLTAVVPELLEIRRISAQRQPANVQARLSRATAVLALLVADALMKMGRIGAANHWYGTARLAADDTGNRVLRARARVQHAMLPYYYGYLGTAVKLARDAQEIAAGITCDATALAAASEARALARSGDNTGAESALARAQQLTQTLDASTGDEAFRFTYKRLLLYMSGTLTYMGHLSRAREVQAEALTQYRRSPNVLVDPALIELDAAVAEAIDGLSRDACTMATNVLSNLPAEQHTRIVVARAADVITAIPAQSRSLASAAELRAPNRFSRVASDSVAVQYVSSWPHLGSWMTSCGR</sequence>
<dbReference type="Proteomes" id="UP000523447">
    <property type="component" value="Unassembled WGS sequence"/>
</dbReference>
<evidence type="ECO:0008006" key="4">
    <source>
        <dbReference type="Google" id="ProtNLM"/>
    </source>
</evidence>
<feature type="region of interest" description="Disordered" evidence="1">
    <location>
        <begin position="194"/>
        <end position="213"/>
    </location>
</feature>
<keyword evidence="3" id="KW-1185">Reference proteome</keyword>
<dbReference type="AlphaFoldDB" id="A0A7X6M3V1"/>
<evidence type="ECO:0000256" key="1">
    <source>
        <dbReference type="SAM" id="MobiDB-lite"/>
    </source>
</evidence>
<accession>A0A7X6M3V1</accession>
<gene>
    <name evidence="2" type="ORF">HGA07_30450</name>
</gene>
<proteinExistence type="predicted"/>
<dbReference type="RefSeq" id="WP_168441358.1">
    <property type="nucleotide sequence ID" value="NZ_CAWPHS010000072.1"/>
</dbReference>
<evidence type="ECO:0000313" key="3">
    <source>
        <dbReference type="Proteomes" id="UP000523447"/>
    </source>
</evidence>
<organism evidence="2 3">
    <name type="scientific">Nocardia veterana</name>
    <dbReference type="NCBI Taxonomy" id="132249"/>
    <lineage>
        <taxon>Bacteria</taxon>
        <taxon>Bacillati</taxon>
        <taxon>Actinomycetota</taxon>
        <taxon>Actinomycetes</taxon>
        <taxon>Mycobacteriales</taxon>
        <taxon>Nocardiaceae</taxon>
        <taxon>Nocardia</taxon>
    </lineage>
</organism>